<gene>
    <name evidence="2" type="primary">Cnig_chr_X.g25154</name>
    <name evidence="2" type="ORF">B9Z55_025154</name>
</gene>
<dbReference type="OrthoDB" id="10321840at2759"/>
<evidence type="ECO:0000313" key="2">
    <source>
        <dbReference type="EMBL" id="PIC19698.1"/>
    </source>
</evidence>
<keyword evidence="1" id="KW-0812">Transmembrane</keyword>
<name>A0A2G5SXJ3_9PELO</name>
<evidence type="ECO:0000313" key="3">
    <source>
        <dbReference type="Proteomes" id="UP000230233"/>
    </source>
</evidence>
<dbReference type="PANTHER" id="PTHR21479">
    <property type="match status" value="1"/>
</dbReference>
<dbReference type="AlphaFoldDB" id="A0A2G5SXJ3"/>
<evidence type="ECO:0000256" key="1">
    <source>
        <dbReference type="SAM" id="Phobius"/>
    </source>
</evidence>
<accession>A0A2G5SXJ3</accession>
<sequence length="170" mass="19376">MRLSFVHFIFIAMMIGAVVTTRYGMGAAPISTRNRHEQLHTNFNVTGTIKCQNAPPWCYTVQLLELDSISNDVVGSVTGCEITNPSQDFQLEDWQLWDGVVDGNFELELLIKHDCGLEITDEKQSLSLPFGRYSTARMNFERKVKIDLSKNTAEIIELTEWERQLGRVPH</sequence>
<organism evidence="2 3">
    <name type="scientific">Caenorhabditis nigoni</name>
    <dbReference type="NCBI Taxonomy" id="1611254"/>
    <lineage>
        <taxon>Eukaryota</taxon>
        <taxon>Metazoa</taxon>
        <taxon>Ecdysozoa</taxon>
        <taxon>Nematoda</taxon>
        <taxon>Chromadorea</taxon>
        <taxon>Rhabditida</taxon>
        <taxon>Rhabditina</taxon>
        <taxon>Rhabditomorpha</taxon>
        <taxon>Rhabditoidea</taxon>
        <taxon>Rhabditidae</taxon>
        <taxon>Peloderinae</taxon>
        <taxon>Caenorhabditis</taxon>
    </lineage>
</organism>
<feature type="transmembrane region" description="Helical" evidence="1">
    <location>
        <begin position="6"/>
        <end position="25"/>
    </location>
</feature>
<dbReference type="PANTHER" id="PTHR21479:SF28">
    <property type="entry name" value="PROTEIN CBG24148"/>
    <property type="match status" value="1"/>
</dbReference>
<proteinExistence type="predicted"/>
<comment type="caution">
    <text evidence="2">The sequence shown here is derived from an EMBL/GenBank/DDBJ whole genome shotgun (WGS) entry which is preliminary data.</text>
</comment>
<keyword evidence="1" id="KW-0472">Membrane</keyword>
<keyword evidence="3" id="KW-1185">Reference proteome</keyword>
<reference evidence="3" key="1">
    <citation type="submission" date="2017-10" db="EMBL/GenBank/DDBJ databases">
        <title>Rapid genome shrinkage in a self-fertile nematode reveals novel sperm competition proteins.</title>
        <authorList>
            <person name="Yin D."/>
            <person name="Schwarz E.M."/>
            <person name="Thomas C.G."/>
            <person name="Felde R.L."/>
            <person name="Korf I.F."/>
            <person name="Cutter A.D."/>
            <person name="Schartner C.M."/>
            <person name="Ralston E.J."/>
            <person name="Meyer B.J."/>
            <person name="Haag E.S."/>
        </authorList>
    </citation>
    <scope>NUCLEOTIDE SEQUENCE [LARGE SCALE GENOMIC DNA]</scope>
    <source>
        <strain evidence="3">JU1422</strain>
    </source>
</reference>
<keyword evidence="1" id="KW-1133">Transmembrane helix</keyword>
<dbReference type="EMBL" id="PDUG01000006">
    <property type="protein sequence ID" value="PIC19698.1"/>
    <property type="molecule type" value="Genomic_DNA"/>
</dbReference>
<dbReference type="Proteomes" id="UP000230233">
    <property type="component" value="Chromosome X"/>
</dbReference>
<protein>
    <submittedName>
        <fullName evidence="2">Uncharacterized protein</fullName>
    </submittedName>
</protein>